<proteinExistence type="predicted"/>
<dbReference type="Proteomes" id="UP001153678">
    <property type="component" value="Unassembled WGS sequence"/>
</dbReference>
<name>A0A9W4SZI2_9GLOM</name>
<feature type="compositionally biased region" description="Basic and acidic residues" evidence="1">
    <location>
        <begin position="282"/>
        <end position="311"/>
    </location>
</feature>
<evidence type="ECO:0000313" key="3">
    <source>
        <dbReference type="Proteomes" id="UP001153678"/>
    </source>
</evidence>
<evidence type="ECO:0000256" key="1">
    <source>
        <dbReference type="SAM" id="MobiDB-lite"/>
    </source>
</evidence>
<gene>
    <name evidence="2" type="ORF">FWILDA_LOCUS11773</name>
</gene>
<organism evidence="2 3">
    <name type="scientific">Funneliformis geosporum</name>
    <dbReference type="NCBI Taxonomy" id="1117311"/>
    <lineage>
        <taxon>Eukaryota</taxon>
        <taxon>Fungi</taxon>
        <taxon>Fungi incertae sedis</taxon>
        <taxon>Mucoromycota</taxon>
        <taxon>Glomeromycotina</taxon>
        <taxon>Glomeromycetes</taxon>
        <taxon>Glomerales</taxon>
        <taxon>Glomeraceae</taxon>
        <taxon>Funneliformis</taxon>
    </lineage>
</organism>
<evidence type="ECO:0000313" key="2">
    <source>
        <dbReference type="EMBL" id="CAI2184830.1"/>
    </source>
</evidence>
<reference evidence="2" key="1">
    <citation type="submission" date="2022-08" db="EMBL/GenBank/DDBJ databases">
        <authorList>
            <person name="Kallberg Y."/>
            <person name="Tangrot J."/>
            <person name="Rosling A."/>
        </authorList>
    </citation>
    <scope>NUCLEOTIDE SEQUENCE</scope>
    <source>
        <strain evidence="2">Wild A</strain>
    </source>
</reference>
<comment type="caution">
    <text evidence="2">The sequence shown here is derived from an EMBL/GenBank/DDBJ whole genome shotgun (WGS) entry which is preliminary data.</text>
</comment>
<feature type="region of interest" description="Disordered" evidence="1">
    <location>
        <begin position="282"/>
        <end position="341"/>
    </location>
</feature>
<dbReference type="OrthoDB" id="10636868at2759"/>
<protein>
    <submittedName>
        <fullName evidence="2">17324_t:CDS:1</fullName>
    </submittedName>
</protein>
<accession>A0A9W4SZI2</accession>
<dbReference type="Gene3D" id="1.20.58.60">
    <property type="match status" value="1"/>
</dbReference>
<keyword evidence="3" id="KW-1185">Reference proteome</keyword>
<feature type="compositionally biased region" description="Polar residues" evidence="1">
    <location>
        <begin position="329"/>
        <end position="341"/>
    </location>
</feature>
<dbReference type="EMBL" id="CAMKVN010003480">
    <property type="protein sequence ID" value="CAI2184830.1"/>
    <property type="molecule type" value="Genomic_DNA"/>
</dbReference>
<sequence>MLKKQLRRPKNKGEPITPQYQELVAKIAKVAIDGIEKERVELYRGYIRPTRKNLDELEQHFQEILVHIDYAHQEFPQIFSANFTDQIKQEIKKFREEAAPLLRKFANLYDRTLEFDEENFTWGEVEKLWNEAQQLAAAPQPTSFLSELAEKQKTHFWGEITLYALGFVETINKGEKDIPPNCYPSTAQELDFLQKIADGFPALLEFAKKTGEFAKLEDQETKIQELQQKNEELKSFIHQQRKKLGSSNQPQKPNPQDIQKINEQSSEINSLKKQLSELQEKIKDLEKEKSSAPKSDPEIKQKIESLEKQKENIQQQIKQKSATKKQLENKVNSAQNNSGFN</sequence>
<dbReference type="AlphaFoldDB" id="A0A9W4SZI2"/>